<feature type="transmembrane region" description="Helical" evidence="6">
    <location>
        <begin position="51"/>
        <end position="68"/>
    </location>
</feature>
<dbReference type="OrthoDB" id="186812at2759"/>
<feature type="transmembrane region" description="Helical" evidence="6">
    <location>
        <begin position="104"/>
        <end position="125"/>
    </location>
</feature>
<evidence type="ECO:0000256" key="1">
    <source>
        <dbReference type="ARBA" id="ARBA00004141"/>
    </source>
</evidence>
<evidence type="ECO:0000256" key="3">
    <source>
        <dbReference type="ARBA" id="ARBA00022989"/>
    </source>
</evidence>
<keyword evidence="4 6" id="KW-0472">Membrane</keyword>
<feature type="transmembrane region" description="Helical" evidence="6">
    <location>
        <begin position="12"/>
        <end position="31"/>
    </location>
</feature>
<evidence type="ECO:0000313" key="8">
    <source>
        <dbReference type="Proteomes" id="UP000601435"/>
    </source>
</evidence>
<keyword evidence="3 6" id="KW-1133">Transmembrane helix</keyword>
<dbReference type="AlphaFoldDB" id="A0A812ZQ04"/>
<proteinExistence type="predicted"/>
<feature type="transmembrane region" description="Helical" evidence="6">
    <location>
        <begin position="80"/>
        <end position="98"/>
    </location>
</feature>
<evidence type="ECO:0000256" key="5">
    <source>
        <dbReference type="PIRSR" id="PIRSR604254-1"/>
    </source>
</evidence>
<keyword evidence="5" id="KW-0862">Zinc</keyword>
<sequence length="144" mass="16274">MYQAADSPVHHIWGIAIFGFGLLFCFGSSTLYHSLFMYPVTARVLQVLDHAAIYFLIAATYTPFLLFYSDTPMHGDLLKAEWILCWLGIVTHICSQYFDWGTSVPYLTGELLLYLAMGWAAVLAWDTFMAQLPQACWSWLMAGG</sequence>
<comment type="caution">
    <text evidence="7">The sequence shown here is derived from an EMBL/GenBank/DDBJ whole genome shotgun (WGS) entry which is preliminary data.</text>
</comment>
<dbReference type="Pfam" id="PF03006">
    <property type="entry name" value="HlyIII"/>
    <property type="match status" value="1"/>
</dbReference>
<feature type="binding site" evidence="5">
    <location>
        <position position="33"/>
    </location>
    <ligand>
        <name>Zn(2+)</name>
        <dbReference type="ChEBI" id="CHEBI:29105"/>
    </ligand>
</feature>
<evidence type="ECO:0000256" key="4">
    <source>
        <dbReference type="ARBA" id="ARBA00023136"/>
    </source>
</evidence>
<feature type="non-terminal residue" evidence="7">
    <location>
        <position position="1"/>
    </location>
</feature>
<keyword evidence="2 6" id="KW-0812">Transmembrane</keyword>
<evidence type="ECO:0000256" key="2">
    <source>
        <dbReference type="ARBA" id="ARBA00022692"/>
    </source>
</evidence>
<dbReference type="Proteomes" id="UP000601435">
    <property type="component" value="Unassembled WGS sequence"/>
</dbReference>
<gene>
    <name evidence="7" type="ORF">SNEC2469_LOCUS24971</name>
</gene>
<reference evidence="7" key="1">
    <citation type="submission" date="2021-02" db="EMBL/GenBank/DDBJ databases">
        <authorList>
            <person name="Dougan E. K."/>
            <person name="Rhodes N."/>
            <person name="Thang M."/>
            <person name="Chan C."/>
        </authorList>
    </citation>
    <scope>NUCLEOTIDE SEQUENCE</scope>
</reference>
<protein>
    <submittedName>
        <fullName evidence="7">Uncharacterized protein</fullName>
    </submittedName>
</protein>
<evidence type="ECO:0000256" key="6">
    <source>
        <dbReference type="SAM" id="Phobius"/>
    </source>
</evidence>
<dbReference type="PANTHER" id="PTHR20855:SF3">
    <property type="entry name" value="LD03007P"/>
    <property type="match status" value="1"/>
</dbReference>
<dbReference type="InterPro" id="IPR004254">
    <property type="entry name" value="AdipoR/HlyIII-related"/>
</dbReference>
<evidence type="ECO:0000313" key="7">
    <source>
        <dbReference type="EMBL" id="CAE7833682.1"/>
    </source>
</evidence>
<keyword evidence="5" id="KW-0479">Metal-binding</keyword>
<organism evidence="7 8">
    <name type="scientific">Symbiodinium necroappetens</name>
    <dbReference type="NCBI Taxonomy" id="1628268"/>
    <lineage>
        <taxon>Eukaryota</taxon>
        <taxon>Sar</taxon>
        <taxon>Alveolata</taxon>
        <taxon>Dinophyceae</taxon>
        <taxon>Suessiales</taxon>
        <taxon>Symbiodiniaceae</taxon>
        <taxon>Symbiodinium</taxon>
    </lineage>
</organism>
<dbReference type="GO" id="GO:0016020">
    <property type="term" value="C:membrane"/>
    <property type="evidence" value="ECO:0007669"/>
    <property type="project" value="UniProtKB-SubCell"/>
</dbReference>
<accession>A0A812ZQ04</accession>
<comment type="subcellular location">
    <subcellularLocation>
        <location evidence="1">Membrane</location>
        <topology evidence="1">Multi-pass membrane protein</topology>
    </subcellularLocation>
</comment>
<dbReference type="EMBL" id="CAJNJA010048798">
    <property type="protein sequence ID" value="CAE7833682.1"/>
    <property type="molecule type" value="Genomic_DNA"/>
</dbReference>
<name>A0A812ZQ04_9DINO</name>
<dbReference type="PANTHER" id="PTHR20855">
    <property type="entry name" value="ADIPOR/PROGESTIN RECEPTOR-RELATED"/>
    <property type="match status" value="1"/>
</dbReference>
<dbReference type="GO" id="GO:0046872">
    <property type="term" value="F:metal ion binding"/>
    <property type="evidence" value="ECO:0007669"/>
    <property type="project" value="UniProtKB-KW"/>
</dbReference>
<keyword evidence="8" id="KW-1185">Reference proteome</keyword>